<keyword evidence="10" id="KW-1185">Reference proteome</keyword>
<evidence type="ECO:0000256" key="5">
    <source>
        <dbReference type="ARBA" id="ARBA00023002"/>
    </source>
</evidence>
<dbReference type="PANTHER" id="PTHR24305:SF157">
    <property type="entry name" value="N-ACETYLTRYPTOPHAN 6-HYDROXYLASE IVOC-RELATED"/>
    <property type="match status" value="1"/>
</dbReference>
<proteinExistence type="inferred from homology"/>
<gene>
    <name evidence="9" type="ORF">BO94DRAFT_533125</name>
</gene>
<dbReference type="PANTHER" id="PTHR24305">
    <property type="entry name" value="CYTOCHROME P450"/>
    <property type="match status" value="1"/>
</dbReference>
<dbReference type="RefSeq" id="XP_025469394.1">
    <property type="nucleotide sequence ID" value="XM_025611270.1"/>
</dbReference>
<dbReference type="SUPFAM" id="SSF48264">
    <property type="entry name" value="Cytochrome P450"/>
    <property type="match status" value="1"/>
</dbReference>
<keyword evidence="5" id="KW-0560">Oxidoreductase</keyword>
<dbReference type="GO" id="GO:0020037">
    <property type="term" value="F:heme binding"/>
    <property type="evidence" value="ECO:0007669"/>
    <property type="project" value="InterPro"/>
</dbReference>
<comment type="caution">
    <text evidence="9">The sequence shown here is derived from an EMBL/GenBank/DDBJ whole genome shotgun (WGS) entry which is preliminary data.</text>
</comment>
<dbReference type="InterPro" id="IPR050121">
    <property type="entry name" value="Cytochrome_P450_monoxygenase"/>
</dbReference>
<keyword evidence="4 8" id="KW-0479">Metal-binding</keyword>
<dbReference type="GeneID" id="37113413"/>
<protein>
    <submittedName>
        <fullName evidence="9">Putative cytochrome P450</fullName>
    </submittedName>
</protein>
<evidence type="ECO:0000256" key="4">
    <source>
        <dbReference type="ARBA" id="ARBA00022723"/>
    </source>
</evidence>
<dbReference type="GO" id="GO:0005506">
    <property type="term" value="F:iron ion binding"/>
    <property type="evidence" value="ECO:0007669"/>
    <property type="project" value="InterPro"/>
</dbReference>
<dbReference type="GO" id="GO:0004497">
    <property type="term" value="F:monooxygenase activity"/>
    <property type="evidence" value="ECO:0007669"/>
    <property type="project" value="UniProtKB-KW"/>
</dbReference>
<accession>A0A317WZ64</accession>
<dbReference type="Gene3D" id="1.10.630.10">
    <property type="entry name" value="Cytochrome P450"/>
    <property type="match status" value="1"/>
</dbReference>
<evidence type="ECO:0000313" key="10">
    <source>
        <dbReference type="Proteomes" id="UP000246702"/>
    </source>
</evidence>
<sequence length="454" mass="51977">MTPSMLPIAMADLRASLPWALVIAVVGYSIARILYNLFLHPLRHFPGPWWAACSHLHEFYFDVIQRGMFMWQIERMHQQYGPIVRINPREIHISDPTFYNEIYAGGSRRRDKDPYFTPAFSAPLSMVATNDHDHHRFRRSILNGFFSKRSVLQLEPMIQQKVDKLLSRFTAAHDDGDIIATEDAYAALTADVISFYSYGHSFNYLDHPTFNSNVRRGVNGMTHVVHFNRFFPVLLGVLRIIPLEVVRKVQPYAALVIDMRNTLKQMAASSVESRETKASRMTMFEAMNGDEIPAVERTIERLTDEAQILIAAGTETTARVLVILTYYLCLHQDILLRLRKELSKLGTDRPTWTDLENVPYLRAVINEGLRLSIGLTIRLPRIAPDEDLVYKNWVIPRGTPMSSSSYLIAMNPELFPNPKTFNPDRWLEAADKGENLTQYLTNFTKGSRSCVGIK</sequence>
<comment type="similarity">
    <text evidence="2">Belongs to the cytochrome P450 family.</text>
</comment>
<name>A0A317WZ64_9EURO</name>
<keyword evidence="3 8" id="KW-0349">Heme</keyword>
<reference evidence="9 10" key="1">
    <citation type="submission" date="2016-12" db="EMBL/GenBank/DDBJ databases">
        <title>The genomes of Aspergillus section Nigri reveals drivers in fungal speciation.</title>
        <authorList>
            <consortium name="DOE Joint Genome Institute"/>
            <person name="Vesth T.C."/>
            <person name="Nybo J."/>
            <person name="Theobald S."/>
            <person name="Brandl J."/>
            <person name="Frisvad J.C."/>
            <person name="Nielsen K.F."/>
            <person name="Lyhne E.K."/>
            <person name="Kogle M.E."/>
            <person name="Kuo A."/>
            <person name="Riley R."/>
            <person name="Clum A."/>
            <person name="Nolan M."/>
            <person name="Lipzen A."/>
            <person name="Salamov A."/>
            <person name="Henrissat B."/>
            <person name="Wiebenga A."/>
            <person name="De Vries R.P."/>
            <person name="Grigoriev I.V."/>
            <person name="Mortensen U.H."/>
            <person name="Andersen M.R."/>
            <person name="Baker S.E."/>
        </authorList>
    </citation>
    <scope>NUCLEOTIDE SEQUENCE [LARGE SCALE GENOMIC DNA]</scope>
    <source>
        <strain evidence="9 10">CBS 115572</strain>
    </source>
</reference>
<dbReference type="OrthoDB" id="3945418at2759"/>
<dbReference type="STRING" id="1450535.A0A317WZ64"/>
<feature type="binding site" description="axial binding residue" evidence="8">
    <location>
        <position position="450"/>
    </location>
    <ligand>
        <name>heme</name>
        <dbReference type="ChEBI" id="CHEBI:30413"/>
    </ligand>
    <ligandPart>
        <name>Fe</name>
        <dbReference type="ChEBI" id="CHEBI:18248"/>
    </ligandPart>
</feature>
<evidence type="ECO:0000313" key="9">
    <source>
        <dbReference type="EMBL" id="PWY91666.1"/>
    </source>
</evidence>
<evidence type="ECO:0000256" key="3">
    <source>
        <dbReference type="ARBA" id="ARBA00022617"/>
    </source>
</evidence>
<evidence type="ECO:0000256" key="1">
    <source>
        <dbReference type="ARBA" id="ARBA00001971"/>
    </source>
</evidence>
<evidence type="ECO:0000256" key="7">
    <source>
        <dbReference type="ARBA" id="ARBA00023033"/>
    </source>
</evidence>
<dbReference type="Pfam" id="PF00067">
    <property type="entry name" value="p450"/>
    <property type="match status" value="1"/>
</dbReference>
<keyword evidence="7" id="KW-0503">Monooxygenase</keyword>
<evidence type="ECO:0000256" key="8">
    <source>
        <dbReference type="PIRSR" id="PIRSR602401-1"/>
    </source>
</evidence>
<dbReference type="InterPro" id="IPR001128">
    <property type="entry name" value="Cyt_P450"/>
</dbReference>
<dbReference type="CDD" id="cd11062">
    <property type="entry name" value="CYP58-like"/>
    <property type="match status" value="1"/>
</dbReference>
<dbReference type="InterPro" id="IPR002401">
    <property type="entry name" value="Cyt_P450_E_grp-I"/>
</dbReference>
<dbReference type="EMBL" id="MSFK01000008">
    <property type="protein sequence ID" value="PWY91666.1"/>
    <property type="molecule type" value="Genomic_DNA"/>
</dbReference>
<dbReference type="InterPro" id="IPR036396">
    <property type="entry name" value="Cyt_P450_sf"/>
</dbReference>
<dbReference type="AlphaFoldDB" id="A0A317WZ64"/>
<dbReference type="PRINTS" id="PR00463">
    <property type="entry name" value="EP450I"/>
</dbReference>
<dbReference type="Proteomes" id="UP000246702">
    <property type="component" value="Unassembled WGS sequence"/>
</dbReference>
<comment type="cofactor">
    <cofactor evidence="1 8">
        <name>heme</name>
        <dbReference type="ChEBI" id="CHEBI:30413"/>
    </cofactor>
</comment>
<keyword evidence="6 8" id="KW-0408">Iron</keyword>
<organism evidence="9 10">
    <name type="scientific">Aspergillus sclerotioniger CBS 115572</name>
    <dbReference type="NCBI Taxonomy" id="1450535"/>
    <lineage>
        <taxon>Eukaryota</taxon>
        <taxon>Fungi</taxon>
        <taxon>Dikarya</taxon>
        <taxon>Ascomycota</taxon>
        <taxon>Pezizomycotina</taxon>
        <taxon>Eurotiomycetes</taxon>
        <taxon>Eurotiomycetidae</taxon>
        <taxon>Eurotiales</taxon>
        <taxon>Aspergillaceae</taxon>
        <taxon>Aspergillus</taxon>
        <taxon>Aspergillus subgen. Circumdati</taxon>
    </lineage>
</organism>
<evidence type="ECO:0000256" key="2">
    <source>
        <dbReference type="ARBA" id="ARBA00010617"/>
    </source>
</evidence>
<evidence type="ECO:0000256" key="6">
    <source>
        <dbReference type="ARBA" id="ARBA00023004"/>
    </source>
</evidence>
<dbReference type="GO" id="GO:0016705">
    <property type="term" value="F:oxidoreductase activity, acting on paired donors, with incorporation or reduction of molecular oxygen"/>
    <property type="evidence" value="ECO:0007669"/>
    <property type="project" value="InterPro"/>
</dbReference>